<evidence type="ECO:0000256" key="3">
    <source>
        <dbReference type="RuleBase" id="RU000363"/>
    </source>
</evidence>
<dbReference type="AlphaFoldDB" id="A0A081BCK8"/>
<dbReference type="PANTHER" id="PTHR44196">
    <property type="entry name" value="DEHYDROGENASE/REDUCTASE SDR FAMILY MEMBER 7B"/>
    <property type="match status" value="1"/>
</dbReference>
<dbReference type="eggNOG" id="COG1028">
    <property type="taxonomic scope" value="Bacteria"/>
</dbReference>
<dbReference type="Gene3D" id="3.40.50.720">
    <property type="entry name" value="NAD(P)-binding Rossmann-like Domain"/>
    <property type="match status" value="1"/>
</dbReference>
<dbReference type="InterPro" id="IPR036291">
    <property type="entry name" value="NAD(P)-bd_dom_sf"/>
</dbReference>
<evidence type="ECO:0000313" key="5">
    <source>
        <dbReference type="Proteomes" id="UP000028702"/>
    </source>
</evidence>
<organism evidence="4 5">
    <name type="scientific">Tepidicaulis marinus</name>
    <dbReference type="NCBI Taxonomy" id="1333998"/>
    <lineage>
        <taxon>Bacteria</taxon>
        <taxon>Pseudomonadati</taxon>
        <taxon>Pseudomonadota</taxon>
        <taxon>Alphaproteobacteria</taxon>
        <taxon>Hyphomicrobiales</taxon>
        <taxon>Parvibaculaceae</taxon>
        <taxon>Tepidicaulis</taxon>
    </lineage>
</organism>
<dbReference type="EMBL" id="BBIO01000012">
    <property type="protein sequence ID" value="GAK45776.1"/>
    <property type="molecule type" value="Genomic_DNA"/>
</dbReference>
<protein>
    <submittedName>
        <fullName evidence="4">Short-chain dehydrogenase/reductase SDR</fullName>
    </submittedName>
</protein>
<dbReference type="Pfam" id="PF00106">
    <property type="entry name" value="adh_short"/>
    <property type="match status" value="1"/>
</dbReference>
<evidence type="ECO:0000256" key="2">
    <source>
        <dbReference type="ARBA" id="ARBA00023002"/>
    </source>
</evidence>
<evidence type="ECO:0000256" key="1">
    <source>
        <dbReference type="ARBA" id="ARBA00006484"/>
    </source>
</evidence>
<name>A0A081BCK8_9HYPH</name>
<gene>
    <name evidence="4" type="ORF">M2A_2275</name>
</gene>
<keyword evidence="2" id="KW-0560">Oxidoreductase</keyword>
<dbReference type="STRING" id="1333998.M2A_2275"/>
<dbReference type="RefSeq" id="WP_045447458.1">
    <property type="nucleotide sequence ID" value="NZ_BBIO01000012.1"/>
</dbReference>
<proteinExistence type="inferred from homology"/>
<dbReference type="SUPFAM" id="SSF51735">
    <property type="entry name" value="NAD(P)-binding Rossmann-fold domains"/>
    <property type="match status" value="1"/>
</dbReference>
<comment type="similarity">
    <text evidence="1 3">Belongs to the short-chain dehydrogenases/reductases (SDR) family.</text>
</comment>
<keyword evidence="5" id="KW-1185">Reference proteome</keyword>
<dbReference type="CDD" id="cd05233">
    <property type="entry name" value="SDR_c"/>
    <property type="match status" value="1"/>
</dbReference>
<evidence type="ECO:0000313" key="4">
    <source>
        <dbReference type="EMBL" id="GAK45776.1"/>
    </source>
</evidence>
<dbReference type="PRINTS" id="PR00081">
    <property type="entry name" value="GDHRDH"/>
</dbReference>
<dbReference type="GO" id="GO:0016491">
    <property type="term" value="F:oxidoreductase activity"/>
    <property type="evidence" value="ECO:0007669"/>
    <property type="project" value="UniProtKB-KW"/>
</dbReference>
<dbReference type="PROSITE" id="PS00061">
    <property type="entry name" value="ADH_SHORT"/>
    <property type="match status" value="1"/>
</dbReference>
<dbReference type="Proteomes" id="UP000028702">
    <property type="component" value="Unassembled WGS sequence"/>
</dbReference>
<dbReference type="PANTHER" id="PTHR44196:SF4">
    <property type="entry name" value="SHORT CHAIN DEHYDROGENASE"/>
    <property type="match status" value="1"/>
</dbReference>
<sequence length="237" mass="25555">MTGRLENRLALITGASRGIGRAVALAMAAEGAHVILVARTVGALEEVDDEIQKIGGKATLVPLDLKDLDAIDRLGGMIYERWGKLDILVGNAGLLGVLTPVGHIEPKEWEQVLTINVTANYRLIRSLDPLLRRSDAGRAIFVTSGAADKCRPFWGIYSATKAALNALVKTWAHENEKTAMRINLVSPGPVATAMRAKAMPGEDPSTLPRPAELAPLFLQLASPDYQKTGEVVAFERR</sequence>
<dbReference type="InterPro" id="IPR002347">
    <property type="entry name" value="SDR_fam"/>
</dbReference>
<comment type="caution">
    <text evidence="4">The sequence shown here is derived from an EMBL/GenBank/DDBJ whole genome shotgun (WGS) entry which is preliminary data.</text>
</comment>
<dbReference type="PRINTS" id="PR00080">
    <property type="entry name" value="SDRFAMILY"/>
</dbReference>
<dbReference type="InterPro" id="IPR020904">
    <property type="entry name" value="Sc_DH/Rdtase_CS"/>
</dbReference>
<accession>A0A081BCK8</accession>
<dbReference type="GO" id="GO:0016020">
    <property type="term" value="C:membrane"/>
    <property type="evidence" value="ECO:0007669"/>
    <property type="project" value="TreeGrafter"/>
</dbReference>
<reference evidence="4 5" key="1">
    <citation type="submission" date="2014-07" db="EMBL/GenBank/DDBJ databases">
        <title>Tepidicaulis marinum gen. nov., sp. nov., a novel marine bacterium denitrifying nitrate to nitrous oxide strictly under microaerobic conditions.</title>
        <authorList>
            <person name="Takeuchi M."/>
            <person name="Yamagishi T."/>
            <person name="Kamagata Y."/>
            <person name="Oshima K."/>
            <person name="Hattori M."/>
            <person name="Katayama T."/>
            <person name="Hanada S."/>
            <person name="Tamaki H."/>
            <person name="Marumo K."/>
            <person name="Maeda H."/>
            <person name="Nedachi M."/>
            <person name="Iwasaki W."/>
            <person name="Suwa Y."/>
            <person name="Sakata S."/>
        </authorList>
    </citation>
    <scope>NUCLEOTIDE SEQUENCE [LARGE SCALE GENOMIC DNA]</scope>
    <source>
        <strain evidence="4 5">MA2</strain>
    </source>
</reference>